<keyword evidence="1" id="KW-0175">Coiled coil</keyword>
<evidence type="ECO:0000256" key="2">
    <source>
        <dbReference type="SAM" id="MobiDB-lite"/>
    </source>
</evidence>
<accession>A0A9P0D9J1</accession>
<keyword evidence="4" id="KW-1185">Reference proteome</keyword>
<feature type="region of interest" description="Disordered" evidence="2">
    <location>
        <begin position="317"/>
        <end position="359"/>
    </location>
</feature>
<feature type="coiled-coil region" evidence="1">
    <location>
        <begin position="228"/>
        <end position="293"/>
    </location>
</feature>
<gene>
    <name evidence="3" type="ORF">PSYICH_LOCUS12060</name>
</gene>
<proteinExistence type="predicted"/>
<protein>
    <submittedName>
        <fullName evidence="3">Uncharacterized protein</fullName>
    </submittedName>
</protein>
<feature type="compositionally biased region" description="Polar residues" evidence="2">
    <location>
        <begin position="331"/>
        <end position="350"/>
    </location>
</feature>
<evidence type="ECO:0000313" key="3">
    <source>
        <dbReference type="EMBL" id="CAH1112317.1"/>
    </source>
</evidence>
<dbReference type="OrthoDB" id="6621649at2759"/>
<sequence>MSPDTNGNPPSVVKRKKKINPNKKCVGSDCHCFVSSPACSKGTLPNVQSYSFGNSLKTQHLMTLPSLSTNCKNCLFSSDVLKNMQTPEFSDSHEYSSLPPTVNMQGNETSTARRFSDPGLPNDSDSSTSTVDESVIHKLKSQVNHLKENNHRLTREIEDLRLEVNLLKQHNFKQYNREYEPGLIADIIREVRDAAKVREDAFFARVKHLMEEQHQQLGLNQMHFLTEKQKNNDRISKLEEQLKSLNLVTNRSENSSLSLTSLNGNNANSARQVLELEREALELRRELQDTRAKKEASDHKIMLLDKKLSNLLRCDEVQSSDASDDGKTESESVSSSGITNASVLSQNPRITLSGPVTDL</sequence>
<name>A0A9P0D9J1_9CUCU</name>
<dbReference type="Proteomes" id="UP001153636">
    <property type="component" value="Chromosome 6"/>
</dbReference>
<evidence type="ECO:0000256" key="1">
    <source>
        <dbReference type="SAM" id="Coils"/>
    </source>
</evidence>
<feature type="compositionally biased region" description="Polar residues" evidence="2">
    <location>
        <begin position="98"/>
        <end position="113"/>
    </location>
</feature>
<evidence type="ECO:0000313" key="4">
    <source>
        <dbReference type="Proteomes" id="UP001153636"/>
    </source>
</evidence>
<dbReference type="EMBL" id="OV651818">
    <property type="protein sequence ID" value="CAH1112317.1"/>
    <property type="molecule type" value="Genomic_DNA"/>
</dbReference>
<feature type="coiled-coil region" evidence="1">
    <location>
        <begin position="136"/>
        <end position="170"/>
    </location>
</feature>
<dbReference type="AlphaFoldDB" id="A0A9P0D9J1"/>
<feature type="region of interest" description="Disordered" evidence="2">
    <location>
        <begin position="91"/>
        <end position="130"/>
    </location>
</feature>
<organism evidence="3 4">
    <name type="scientific">Psylliodes chrysocephalus</name>
    <dbReference type="NCBI Taxonomy" id="3402493"/>
    <lineage>
        <taxon>Eukaryota</taxon>
        <taxon>Metazoa</taxon>
        <taxon>Ecdysozoa</taxon>
        <taxon>Arthropoda</taxon>
        <taxon>Hexapoda</taxon>
        <taxon>Insecta</taxon>
        <taxon>Pterygota</taxon>
        <taxon>Neoptera</taxon>
        <taxon>Endopterygota</taxon>
        <taxon>Coleoptera</taxon>
        <taxon>Polyphaga</taxon>
        <taxon>Cucujiformia</taxon>
        <taxon>Chrysomeloidea</taxon>
        <taxon>Chrysomelidae</taxon>
        <taxon>Galerucinae</taxon>
        <taxon>Alticini</taxon>
        <taxon>Psylliodes</taxon>
    </lineage>
</organism>
<reference evidence="3" key="1">
    <citation type="submission" date="2022-01" db="EMBL/GenBank/DDBJ databases">
        <authorList>
            <person name="King R."/>
        </authorList>
    </citation>
    <scope>NUCLEOTIDE SEQUENCE</scope>
</reference>